<dbReference type="OrthoDB" id="272779at2"/>
<dbReference type="RefSeq" id="WP_129518162.1">
    <property type="nucleotide sequence ID" value="NZ_QWEX01000003.1"/>
</dbReference>
<reference evidence="2 3" key="1">
    <citation type="submission" date="2018-08" db="EMBL/GenBank/DDBJ databases">
        <title>Mountain-cultivated ginseng endophyte, Burkholderia stabilis and its activity against ginseng root rot disease.</title>
        <authorList>
            <person name="Tapan Kumar M."/>
            <person name="Bae H."/>
            <person name="Shanmugam G."/>
            <person name="Jeon J."/>
        </authorList>
    </citation>
    <scope>NUCLEOTIDE SEQUENCE [LARGE SCALE GENOMIC DNA]</scope>
    <source>
        <strain evidence="2 3">EB159</strain>
    </source>
</reference>
<organism evidence="2 3">
    <name type="scientific">Burkholderia stabilis</name>
    <dbReference type="NCBI Taxonomy" id="95485"/>
    <lineage>
        <taxon>Bacteria</taxon>
        <taxon>Pseudomonadati</taxon>
        <taxon>Pseudomonadota</taxon>
        <taxon>Betaproteobacteria</taxon>
        <taxon>Burkholderiales</taxon>
        <taxon>Burkholderiaceae</taxon>
        <taxon>Burkholderia</taxon>
        <taxon>Burkholderia cepacia complex</taxon>
    </lineage>
</organism>
<proteinExistence type="predicted"/>
<sequence>MPLPIDRALPVGHAPDNVNRDAPGAARQPPQPTGRSMPPALANLTARASGSTPSSSTVNPMEVMPRTRDFEVLAAPDGQPPMRHVSSYSSAHIRPVQILQENRQGSILAATRQVFAVEVQSAPGWVTDREALVIREYGHAPHMALLDESADHRYEPRHNEPVRPLTPTIDRAFVAVSNTRVPLSDTDRERYRWFDAMRSTIPDDHRTHYIRATANVRFDNVDNVEDGELKVIVVPPGGDRKLGTQGVANCIACAASAPSRSARGSTVLALTHYTGAANGRILTPRACLTEMQDRVIAAGGDPSMLAIRLAGGERSASINEGAHQLDEELEFLALRGEFPIVAAHIQASSVDTNSDNQTIWRGTRDGHGHVISAVLATQGFFYAHAPLY</sequence>
<comment type="caution">
    <text evidence="2">The sequence shown here is derived from an EMBL/GenBank/DDBJ whole genome shotgun (WGS) entry which is preliminary data.</text>
</comment>
<gene>
    <name evidence="2" type="ORF">D1006_37565</name>
</gene>
<dbReference type="AlphaFoldDB" id="A0A4Q2AA51"/>
<dbReference type="EMBL" id="QWEX01000003">
    <property type="protein sequence ID" value="RXV65731.1"/>
    <property type="molecule type" value="Genomic_DNA"/>
</dbReference>
<dbReference type="Proteomes" id="UP000289650">
    <property type="component" value="Unassembled WGS sequence"/>
</dbReference>
<feature type="region of interest" description="Disordered" evidence="1">
    <location>
        <begin position="1"/>
        <end position="40"/>
    </location>
</feature>
<evidence type="ECO:0000313" key="2">
    <source>
        <dbReference type="EMBL" id="RXV65731.1"/>
    </source>
</evidence>
<evidence type="ECO:0000256" key="1">
    <source>
        <dbReference type="SAM" id="MobiDB-lite"/>
    </source>
</evidence>
<protein>
    <submittedName>
        <fullName evidence="2">Uncharacterized protein</fullName>
    </submittedName>
</protein>
<name>A0A4Q2AA51_9BURK</name>
<evidence type="ECO:0000313" key="3">
    <source>
        <dbReference type="Proteomes" id="UP000289650"/>
    </source>
</evidence>
<accession>A0A4Q2AA51</accession>